<dbReference type="Pfam" id="PF00610">
    <property type="entry name" value="DEP"/>
    <property type="match status" value="1"/>
</dbReference>
<dbReference type="Gene3D" id="3.40.30.10">
    <property type="entry name" value="Glutaredoxin"/>
    <property type="match status" value="1"/>
</dbReference>
<dbReference type="Pfam" id="PF00462">
    <property type="entry name" value="Glutaredoxin"/>
    <property type="match status" value="1"/>
</dbReference>
<evidence type="ECO:0000313" key="4">
    <source>
        <dbReference type="Proteomes" id="UP000655225"/>
    </source>
</evidence>
<dbReference type="AlphaFoldDB" id="A0A834Z7Q5"/>
<feature type="region of interest" description="Disordered" evidence="1">
    <location>
        <begin position="155"/>
        <end position="176"/>
    </location>
</feature>
<dbReference type="GO" id="GO:0035556">
    <property type="term" value="P:intracellular signal transduction"/>
    <property type="evidence" value="ECO:0007669"/>
    <property type="project" value="InterPro"/>
</dbReference>
<dbReference type="Gene3D" id="1.10.10.10">
    <property type="entry name" value="Winged helix-like DNA-binding domain superfamily/Winged helix DNA-binding domain"/>
    <property type="match status" value="1"/>
</dbReference>
<dbReference type="Pfam" id="PF04784">
    <property type="entry name" value="DUF547"/>
    <property type="match status" value="1"/>
</dbReference>
<reference evidence="3 4" key="1">
    <citation type="submission" date="2020-04" db="EMBL/GenBank/DDBJ databases">
        <title>Plant Genome Project.</title>
        <authorList>
            <person name="Zhang R.-G."/>
        </authorList>
    </citation>
    <scope>NUCLEOTIDE SEQUENCE [LARGE SCALE GENOMIC DNA]</scope>
    <source>
        <strain evidence="3">YNK0</strain>
        <tissue evidence="3">Leaf</tissue>
    </source>
</reference>
<dbReference type="InterPro" id="IPR036390">
    <property type="entry name" value="WH_DNA-bd_sf"/>
</dbReference>
<comment type="caution">
    <text evidence="3">The sequence shown here is derived from an EMBL/GenBank/DDBJ whole genome shotgun (WGS) entry which is preliminary data.</text>
</comment>
<dbReference type="PROSITE" id="PS50186">
    <property type="entry name" value="DEP"/>
    <property type="match status" value="1"/>
</dbReference>
<name>A0A834Z7Q5_TETSI</name>
<dbReference type="OrthoDB" id="418495at2759"/>
<feature type="compositionally biased region" description="Basic and acidic residues" evidence="1">
    <location>
        <begin position="155"/>
        <end position="164"/>
    </location>
</feature>
<feature type="region of interest" description="Disordered" evidence="1">
    <location>
        <begin position="1"/>
        <end position="85"/>
    </location>
</feature>
<organism evidence="3 4">
    <name type="scientific">Tetracentron sinense</name>
    <name type="common">Spur-leaf</name>
    <dbReference type="NCBI Taxonomy" id="13715"/>
    <lineage>
        <taxon>Eukaryota</taxon>
        <taxon>Viridiplantae</taxon>
        <taxon>Streptophyta</taxon>
        <taxon>Embryophyta</taxon>
        <taxon>Tracheophyta</taxon>
        <taxon>Spermatophyta</taxon>
        <taxon>Magnoliopsida</taxon>
        <taxon>Trochodendrales</taxon>
        <taxon>Trochodendraceae</taxon>
        <taxon>Tetracentron</taxon>
    </lineage>
</organism>
<evidence type="ECO:0000259" key="2">
    <source>
        <dbReference type="PROSITE" id="PS50186"/>
    </source>
</evidence>
<dbReference type="SUPFAM" id="SSF52833">
    <property type="entry name" value="Thioredoxin-like"/>
    <property type="match status" value="1"/>
</dbReference>
<dbReference type="PANTHER" id="PTHR46361">
    <property type="entry name" value="ELECTRON CARRIER/ PROTEIN DISULFIDE OXIDOREDUCTASE"/>
    <property type="match status" value="1"/>
</dbReference>
<evidence type="ECO:0000313" key="3">
    <source>
        <dbReference type="EMBL" id="KAF8398766.1"/>
    </source>
</evidence>
<dbReference type="Proteomes" id="UP000655225">
    <property type="component" value="Unassembled WGS sequence"/>
</dbReference>
<proteinExistence type="predicted"/>
<dbReference type="InterPro" id="IPR002109">
    <property type="entry name" value="Glutaredoxin"/>
</dbReference>
<dbReference type="EMBL" id="JABCRI010000010">
    <property type="protein sequence ID" value="KAF8398766.1"/>
    <property type="molecule type" value="Genomic_DNA"/>
</dbReference>
<gene>
    <name evidence="3" type="ORF">HHK36_014624</name>
</gene>
<feature type="compositionally biased region" description="Basic and acidic residues" evidence="1">
    <location>
        <begin position="54"/>
        <end position="63"/>
    </location>
</feature>
<feature type="compositionally biased region" description="Polar residues" evidence="1">
    <location>
        <begin position="167"/>
        <end position="176"/>
    </location>
</feature>
<evidence type="ECO:0000256" key="1">
    <source>
        <dbReference type="SAM" id="MobiDB-lite"/>
    </source>
</evidence>
<dbReference type="InterPro" id="IPR000591">
    <property type="entry name" value="DEP_dom"/>
</dbReference>
<dbReference type="InterPro" id="IPR036249">
    <property type="entry name" value="Thioredoxin-like_sf"/>
</dbReference>
<sequence>MVESNEKQRNLGSSAGGGRDMGIDGHRIENGVLDKQNDGNRLGNCVSGDELFGENERKSEKDNGNPSADEISGGSRGFGVENERNADGSYIGTEFFIGGGDLKSEDGGELIDSSSDKVEGITAAAAERNDQDFSVIEIEKREIYVQDSENISSLEKQDENHDFDESPSVNPTTNGEEQFLLPHSLLPKPEVPKGLLKSPSNGEEFHPMERSQSLSENFPVDMPSIGKYIRDRSNSFSAAIVKRISSLKETDDRKSNNPSNVTEIHLSGLKVIVQLKKDENRDLGLKGRISFFSRSNCRDCSAVRLFFREKGLKFVEINIDVFPLREKELIERTGSSSVPQIFFNEKLFGGLVALNSLRNSGQFEKRLKEMMGRRCPDDAPCAPVYGFDDPDEESTDAMIGIVRILRQRLPIQDRLTKMKIVTNCFSGSEMVEAIIQHLDCGRKKAIEIGKELARKHFIHHVFGENDFEDGNHFYRFLEHEPFIPKCFNFRGSTNDFEPKPAAIVGQRLTKIMAAILESYTSEDRRHVNYIAVSNSEEFRRYVNLAQDLHRVNILALSANEKLAFFLNLYNAMVIHAVIRVGCPEGVIDRRSFFSDFQYLVGGHPYSLNTIKNGILRNNRRQPYSWIKPFGTGDKRLEMALPKVNPLIHFGLCNGTRSSPTVRFFSAQGIEAELRGATREFFQRDGMEVNLEKRTVYLTRIIKWFDADFGQDSEILKWIINYLDSTKAGLLTHLLSDGGPINIVYQKFDWSVNR</sequence>
<accession>A0A834Z7Q5</accession>
<protein>
    <recommendedName>
        <fullName evidence="2">DEP domain-containing protein</fullName>
    </recommendedName>
</protein>
<dbReference type="SMART" id="SM00049">
    <property type="entry name" value="DEP"/>
    <property type="match status" value="1"/>
</dbReference>
<dbReference type="CDD" id="cd04371">
    <property type="entry name" value="DEP"/>
    <property type="match status" value="1"/>
</dbReference>
<feature type="domain" description="DEP" evidence="2">
    <location>
        <begin position="405"/>
        <end position="478"/>
    </location>
</feature>
<keyword evidence="4" id="KW-1185">Reference proteome</keyword>
<dbReference type="PROSITE" id="PS51354">
    <property type="entry name" value="GLUTAREDOXIN_2"/>
    <property type="match status" value="1"/>
</dbReference>
<dbReference type="OMA" id="NMLKWII"/>
<dbReference type="SUPFAM" id="SSF46785">
    <property type="entry name" value="Winged helix' DNA-binding domain"/>
    <property type="match status" value="1"/>
</dbReference>
<dbReference type="InterPro" id="IPR006869">
    <property type="entry name" value="DUF547"/>
</dbReference>
<dbReference type="CDD" id="cd03027">
    <property type="entry name" value="GRX_DEP"/>
    <property type="match status" value="1"/>
</dbReference>
<dbReference type="InterPro" id="IPR036388">
    <property type="entry name" value="WH-like_DNA-bd_sf"/>
</dbReference>
<dbReference type="PANTHER" id="PTHR46361:SF1">
    <property type="entry name" value="F26K24.21 PROTEIN"/>
    <property type="match status" value="1"/>
</dbReference>